<evidence type="ECO:0000313" key="4">
    <source>
        <dbReference type="RefSeq" id="XP_017338133.1"/>
    </source>
</evidence>
<dbReference type="SUPFAM" id="SSF54236">
    <property type="entry name" value="Ubiquitin-like"/>
    <property type="match status" value="1"/>
</dbReference>
<reference evidence="3" key="1">
    <citation type="journal article" date="2016" name="Nat. Commun.">
        <title>The channel catfish genome sequence provides insights into the evolution of scale formation in teleosts.</title>
        <authorList>
            <person name="Liu Z."/>
            <person name="Liu S."/>
            <person name="Yao J."/>
            <person name="Bao L."/>
            <person name="Zhang J."/>
            <person name="Li Y."/>
            <person name="Jiang C."/>
            <person name="Sun L."/>
            <person name="Wang R."/>
            <person name="Zhang Y."/>
            <person name="Zhou T."/>
            <person name="Zeng Q."/>
            <person name="Fu Q."/>
            <person name="Gao S."/>
            <person name="Li N."/>
            <person name="Koren S."/>
            <person name="Jiang Y."/>
            <person name="Zimin A."/>
            <person name="Xu P."/>
            <person name="Phillippy A.M."/>
            <person name="Geng X."/>
            <person name="Song L."/>
            <person name="Sun F."/>
            <person name="Li C."/>
            <person name="Wang X."/>
            <person name="Chen A."/>
            <person name="Jin Y."/>
            <person name="Yuan Z."/>
            <person name="Yang Y."/>
            <person name="Tan S."/>
            <person name="Peatman E."/>
            <person name="Lu J."/>
            <person name="Qin Z."/>
            <person name="Dunham R."/>
            <person name="Li Z."/>
            <person name="Sonstegard T."/>
            <person name="Feng J."/>
            <person name="Danzmann R.G."/>
            <person name="Schroeder S."/>
            <person name="Scheffler B."/>
            <person name="Duke M.V."/>
            <person name="Ballard L."/>
            <person name="Kucuktas H."/>
            <person name="Kaltenboeck L."/>
            <person name="Liu H."/>
            <person name="Armbruster J."/>
            <person name="Xie Y."/>
            <person name="Kirby M.L."/>
            <person name="Tian Y."/>
            <person name="Flanagan M.E."/>
            <person name="Mu W."/>
            <person name="Waldbieser G.C."/>
        </authorList>
    </citation>
    <scope>NUCLEOTIDE SEQUENCE [LARGE SCALE GENOMIC DNA]</scope>
    <source>
        <strain evidence="3">SDA103</strain>
    </source>
</reference>
<dbReference type="Pfam" id="PF09379">
    <property type="entry name" value="FERM_N"/>
    <property type="match status" value="1"/>
</dbReference>
<dbReference type="AlphaFoldDB" id="A0A2D0S5W1"/>
<reference evidence="4" key="2">
    <citation type="submission" date="2025-08" db="UniProtKB">
        <authorList>
            <consortium name="RefSeq"/>
        </authorList>
    </citation>
    <scope>IDENTIFICATION</scope>
    <source>
        <tissue evidence="4">Blood</tissue>
    </source>
</reference>
<protein>
    <submittedName>
        <fullName evidence="4">FERM domain-containing protein 1 isoform X2</fullName>
    </submittedName>
</protein>
<dbReference type="InterPro" id="IPR000299">
    <property type="entry name" value="FERM_domain"/>
</dbReference>
<dbReference type="OMA" id="IDISMEM"/>
<dbReference type="PROSITE" id="PS50057">
    <property type="entry name" value="FERM_3"/>
    <property type="match status" value="1"/>
</dbReference>
<dbReference type="PANTHER" id="PTHR13429">
    <property type="entry name" value="FERM DOMAIN (PROTEIN4.1-EZRIN-RADIXIN-MOESIN) FAMILY"/>
    <property type="match status" value="1"/>
</dbReference>
<organism evidence="3 4">
    <name type="scientific">Ictalurus punctatus</name>
    <name type="common">Channel catfish</name>
    <name type="synonym">Silurus punctatus</name>
    <dbReference type="NCBI Taxonomy" id="7998"/>
    <lineage>
        <taxon>Eukaryota</taxon>
        <taxon>Metazoa</taxon>
        <taxon>Chordata</taxon>
        <taxon>Craniata</taxon>
        <taxon>Vertebrata</taxon>
        <taxon>Euteleostomi</taxon>
        <taxon>Actinopterygii</taxon>
        <taxon>Neopterygii</taxon>
        <taxon>Teleostei</taxon>
        <taxon>Ostariophysi</taxon>
        <taxon>Siluriformes</taxon>
        <taxon>Ictaluridae</taxon>
        <taxon>Ictalurus</taxon>
    </lineage>
</organism>
<dbReference type="InterPro" id="IPR029071">
    <property type="entry name" value="Ubiquitin-like_domsf"/>
</dbReference>
<evidence type="ECO:0000256" key="1">
    <source>
        <dbReference type="SAM" id="MobiDB-lite"/>
    </source>
</evidence>
<accession>A0A2D0S5W1</accession>
<keyword evidence="3" id="KW-1185">Reference proteome</keyword>
<dbReference type="CDD" id="cd14473">
    <property type="entry name" value="FERM_B-lobe"/>
    <property type="match status" value="1"/>
</dbReference>
<feature type="compositionally biased region" description="Basic and acidic residues" evidence="1">
    <location>
        <begin position="327"/>
        <end position="343"/>
    </location>
</feature>
<dbReference type="InterPro" id="IPR035963">
    <property type="entry name" value="FERM_2"/>
</dbReference>
<dbReference type="InterPro" id="IPR019749">
    <property type="entry name" value="Band_41_domain"/>
</dbReference>
<dbReference type="Gene3D" id="3.10.20.90">
    <property type="entry name" value="Phosphatidylinositol 3-kinase Catalytic Subunit, Chain A, domain 1"/>
    <property type="match status" value="1"/>
</dbReference>
<dbReference type="RefSeq" id="XP_017338133.1">
    <property type="nucleotide sequence ID" value="XM_017482644.3"/>
</dbReference>
<dbReference type="STRING" id="7998.ENSIPUP00000024686"/>
<dbReference type="PANTHER" id="PTHR13429:SF7">
    <property type="entry name" value="FERM DOMAIN-CONTAINING PROTEIN 1"/>
    <property type="match status" value="1"/>
</dbReference>
<dbReference type="InterPro" id="IPR018979">
    <property type="entry name" value="FERM_N"/>
</dbReference>
<dbReference type="Gene3D" id="2.30.29.30">
    <property type="entry name" value="Pleckstrin-homology domain (PH domain)/Phosphotyrosine-binding domain (PTB)"/>
    <property type="match status" value="1"/>
</dbReference>
<dbReference type="SUPFAM" id="SSF47031">
    <property type="entry name" value="Second domain of FERM"/>
    <property type="match status" value="1"/>
</dbReference>
<dbReference type="Pfam" id="PF00373">
    <property type="entry name" value="FERM_M"/>
    <property type="match status" value="1"/>
</dbReference>
<dbReference type="InterPro" id="IPR019748">
    <property type="entry name" value="FERM_central"/>
</dbReference>
<feature type="region of interest" description="Disordered" evidence="1">
    <location>
        <begin position="320"/>
        <end position="358"/>
    </location>
</feature>
<dbReference type="GO" id="GO:0098592">
    <property type="term" value="C:cytoplasmic side of apical plasma membrane"/>
    <property type="evidence" value="ECO:0007669"/>
    <property type="project" value="TreeGrafter"/>
</dbReference>
<dbReference type="GeneID" id="108273432"/>
<dbReference type="InterPro" id="IPR011993">
    <property type="entry name" value="PH-like_dom_sf"/>
</dbReference>
<proteinExistence type="predicted"/>
<dbReference type="OrthoDB" id="5957665at2759"/>
<dbReference type="SMART" id="SM00295">
    <property type="entry name" value="B41"/>
    <property type="match status" value="1"/>
</dbReference>
<dbReference type="Gene3D" id="1.20.80.10">
    <property type="match status" value="1"/>
</dbReference>
<dbReference type="Pfam" id="PF09380">
    <property type="entry name" value="FERM_C"/>
    <property type="match status" value="1"/>
</dbReference>
<dbReference type="GO" id="GO:0035332">
    <property type="term" value="P:positive regulation of hippo signaling"/>
    <property type="evidence" value="ECO:0007669"/>
    <property type="project" value="TreeGrafter"/>
</dbReference>
<dbReference type="SMART" id="SM01196">
    <property type="entry name" value="FERM_C"/>
    <property type="match status" value="1"/>
</dbReference>
<dbReference type="Proteomes" id="UP000221080">
    <property type="component" value="Chromosome 13"/>
</dbReference>
<evidence type="ECO:0000313" key="3">
    <source>
        <dbReference type="Proteomes" id="UP000221080"/>
    </source>
</evidence>
<name>A0A2D0S5W1_ICTPU</name>
<dbReference type="InterPro" id="IPR014352">
    <property type="entry name" value="FERM/acyl-CoA-bd_prot_sf"/>
</dbReference>
<dbReference type="InterPro" id="IPR047145">
    <property type="entry name" value="FRMD6-like"/>
</dbReference>
<feature type="compositionally biased region" description="Acidic residues" evidence="1">
    <location>
        <begin position="344"/>
        <end position="354"/>
    </location>
</feature>
<gene>
    <name evidence="4" type="primary">LOC108273432</name>
</gene>
<dbReference type="SUPFAM" id="SSF50729">
    <property type="entry name" value="PH domain-like"/>
    <property type="match status" value="1"/>
</dbReference>
<dbReference type="InterPro" id="IPR018980">
    <property type="entry name" value="FERM_PH-like_C"/>
</dbReference>
<evidence type="ECO:0000259" key="2">
    <source>
        <dbReference type="PROSITE" id="PS50057"/>
    </source>
</evidence>
<feature type="domain" description="FERM" evidence="2">
    <location>
        <begin position="20"/>
        <end position="320"/>
    </location>
</feature>
<sequence length="506" mass="57937">MYTMLKKVKNMPNSAHQTSTLCVVVLPNKTQLHIAVGLKCRGQEVISQLSQLLGITNLSDLHLFGLSLEKEKDHLFLDLEKKLTTYFSKTWKQTTLPGRVVLYLRVEYYIRNGRQIIDGKVRSLYCADLKNRVLSSQCYGQEGLYFQLAAYALQADLGDWKEGMKPYFTPQDYFPPWILARRGCDFVVQHTPDLHRELRGMSTHDASLLFIEEACGLSDVPLTFYSMSKGKKVNRASLLLGVALTGVHIYDIETAIGGYHLLYEFAWSSIDCLKFQGRRFEIKVDSLAGEVLVMYTQSVMHSQQLLKHISNNHHVHLNTKHSFKQLQTRERRQQREVYIRDSTDPESEESEDELPPIKSYLDKARQRHADTMATITLADDRDTAWGSSRKGQKKTDLAGLDQIELSVDEPEEMFVDDPEEITQLTELLEGVSVDGPPLVTVSHWIDISMEMKQVLKWRACSLSLDQCRENVENLKVSHMANSPEEHVDTLHVDTLTYKHGQEDIIF</sequence>